<dbReference type="InterPro" id="IPR011042">
    <property type="entry name" value="6-blade_b-propeller_TolB-like"/>
</dbReference>
<keyword evidence="3" id="KW-1185">Reference proteome</keyword>
<organism evidence="2 3">
    <name type="scientific">Bacteroides sedimenti</name>
    <dbReference type="NCBI Taxonomy" id="2136147"/>
    <lineage>
        <taxon>Bacteria</taxon>
        <taxon>Pseudomonadati</taxon>
        <taxon>Bacteroidota</taxon>
        <taxon>Bacteroidia</taxon>
        <taxon>Bacteroidales</taxon>
        <taxon>Bacteroidaceae</taxon>
        <taxon>Bacteroides</taxon>
    </lineage>
</organism>
<dbReference type="Gene3D" id="2.120.10.30">
    <property type="entry name" value="TolB, C-terminal domain"/>
    <property type="match status" value="2"/>
</dbReference>
<reference evidence="2 3" key="1">
    <citation type="submission" date="2023-04" db="EMBL/GenBank/DDBJ databases">
        <title>Draft genome sequence of acteroides sedimenti strain YN3PY1.</title>
        <authorList>
            <person name="Yoshida N."/>
        </authorList>
    </citation>
    <scope>NUCLEOTIDE SEQUENCE [LARGE SCALE GENOMIC DNA]</scope>
    <source>
        <strain evidence="2 3">YN3PY1</strain>
    </source>
</reference>
<evidence type="ECO:0000313" key="2">
    <source>
        <dbReference type="EMBL" id="BEH00103.1"/>
    </source>
</evidence>
<proteinExistence type="inferred from homology"/>
<comment type="similarity">
    <text evidence="1">Belongs to the TolB family.</text>
</comment>
<name>A0ABN6Z6D6_9BACE</name>
<accession>A0ABN6Z6D6</accession>
<evidence type="ECO:0000313" key="3">
    <source>
        <dbReference type="Proteomes" id="UP001496674"/>
    </source>
</evidence>
<sequence length="290" mass="32252">MKTKLVMFFLLCTCTLYGQSIKVKKHYSAASEYKGKAFYPVFNPDGTKLLFTSGNYRGLNLCDLQTNEVKMIADNEGAGFSPSFSKDGKKIYYRQVSRKEGRQYKTLMSFDAVSKKNEALSEPVRTTKELTVIQKRAMKRGSTPTISVSTENLKIVLYRDGKRTEMEPVGKVAGYIWTSLSPNGKMILFTAASKGTFVCDLSGKIIASLGKMNAPVWYDNNYVVGMEDKDNGDFVVSSKIIMASIDGKVKQTLTSDDKIAMYPAASSTAKRIAYCTLNGDLYVMEIEINQ</sequence>
<evidence type="ECO:0000256" key="1">
    <source>
        <dbReference type="ARBA" id="ARBA00009820"/>
    </source>
</evidence>
<dbReference type="RefSeq" id="WP_353331153.1">
    <property type="nucleotide sequence ID" value="NZ_AP028055.1"/>
</dbReference>
<dbReference type="InterPro" id="IPR011659">
    <property type="entry name" value="WD40"/>
</dbReference>
<dbReference type="Pfam" id="PF07676">
    <property type="entry name" value="PD40"/>
    <property type="match status" value="2"/>
</dbReference>
<protein>
    <submittedName>
        <fullName evidence="2">Uncharacterized protein</fullName>
    </submittedName>
</protein>
<dbReference type="PANTHER" id="PTHR36842">
    <property type="entry name" value="PROTEIN TOLB HOMOLOG"/>
    <property type="match status" value="1"/>
</dbReference>
<dbReference type="SUPFAM" id="SSF69304">
    <property type="entry name" value="Tricorn protease N-terminal domain"/>
    <property type="match status" value="1"/>
</dbReference>
<dbReference type="EMBL" id="AP028055">
    <property type="protein sequence ID" value="BEH00103.1"/>
    <property type="molecule type" value="Genomic_DNA"/>
</dbReference>
<dbReference type="Proteomes" id="UP001496674">
    <property type="component" value="Chromosome"/>
</dbReference>
<dbReference type="PANTHER" id="PTHR36842:SF1">
    <property type="entry name" value="PROTEIN TOLB"/>
    <property type="match status" value="1"/>
</dbReference>
<gene>
    <name evidence="2" type="ORF">BSYN_23670</name>
</gene>